<reference evidence="2" key="1">
    <citation type="journal article" date="2020" name="Stud. Mycol.">
        <title>101 Dothideomycetes genomes: a test case for predicting lifestyles and emergence of pathogens.</title>
        <authorList>
            <person name="Haridas S."/>
            <person name="Albert R."/>
            <person name="Binder M."/>
            <person name="Bloem J."/>
            <person name="Labutti K."/>
            <person name="Salamov A."/>
            <person name="Andreopoulos B."/>
            <person name="Baker S."/>
            <person name="Barry K."/>
            <person name="Bills G."/>
            <person name="Bluhm B."/>
            <person name="Cannon C."/>
            <person name="Castanera R."/>
            <person name="Culley D."/>
            <person name="Daum C."/>
            <person name="Ezra D."/>
            <person name="Gonzalez J."/>
            <person name="Henrissat B."/>
            <person name="Kuo A."/>
            <person name="Liang C."/>
            <person name="Lipzen A."/>
            <person name="Lutzoni F."/>
            <person name="Magnuson J."/>
            <person name="Mondo S."/>
            <person name="Nolan M."/>
            <person name="Ohm R."/>
            <person name="Pangilinan J."/>
            <person name="Park H.-J."/>
            <person name="Ramirez L."/>
            <person name="Alfaro M."/>
            <person name="Sun H."/>
            <person name="Tritt A."/>
            <person name="Yoshinaga Y."/>
            <person name="Zwiers L.-H."/>
            <person name="Turgeon B."/>
            <person name="Goodwin S."/>
            <person name="Spatafora J."/>
            <person name="Crous P."/>
            <person name="Grigoriev I."/>
        </authorList>
    </citation>
    <scope>NUCLEOTIDE SEQUENCE</scope>
    <source>
        <strain evidence="2">CBS 121410</strain>
    </source>
</reference>
<gene>
    <name evidence="2" type="ORF">K490DRAFT_7302</name>
</gene>
<sequence length="151" mass="16923">FRNAGRSNRSGRAQADHDVFEGLPIRQWRKQDIPIGASDALSQPTSFTEDWPELAMPRDSHLLPIHSQQLLRAARAGRLYKPPPAPNDDDKENGDEEEEAKDTQTGFVAKKWMQIPRHLEEPEPEYLAKRRKGLPSANAGNIASEAPQPPV</sequence>
<organism evidence="2 3">
    <name type="scientific">Saccharata proteae CBS 121410</name>
    <dbReference type="NCBI Taxonomy" id="1314787"/>
    <lineage>
        <taxon>Eukaryota</taxon>
        <taxon>Fungi</taxon>
        <taxon>Dikarya</taxon>
        <taxon>Ascomycota</taxon>
        <taxon>Pezizomycotina</taxon>
        <taxon>Dothideomycetes</taxon>
        <taxon>Dothideomycetes incertae sedis</taxon>
        <taxon>Botryosphaeriales</taxon>
        <taxon>Saccharataceae</taxon>
        <taxon>Saccharata</taxon>
    </lineage>
</organism>
<accession>A0A9P4HVZ3</accession>
<feature type="non-terminal residue" evidence="2">
    <location>
        <position position="1"/>
    </location>
</feature>
<name>A0A9P4HVZ3_9PEZI</name>
<feature type="compositionally biased region" description="Acidic residues" evidence="1">
    <location>
        <begin position="87"/>
        <end position="100"/>
    </location>
</feature>
<evidence type="ECO:0000256" key="1">
    <source>
        <dbReference type="SAM" id="MobiDB-lite"/>
    </source>
</evidence>
<evidence type="ECO:0000313" key="3">
    <source>
        <dbReference type="Proteomes" id="UP000799776"/>
    </source>
</evidence>
<dbReference type="OrthoDB" id="275715at2759"/>
<dbReference type="EMBL" id="ML978713">
    <property type="protein sequence ID" value="KAF2090170.1"/>
    <property type="molecule type" value="Genomic_DNA"/>
</dbReference>
<comment type="caution">
    <text evidence="2">The sequence shown here is derived from an EMBL/GenBank/DDBJ whole genome shotgun (WGS) entry which is preliminary data.</text>
</comment>
<protein>
    <submittedName>
        <fullName evidence="2">Uncharacterized protein</fullName>
    </submittedName>
</protein>
<feature type="non-terminal residue" evidence="2">
    <location>
        <position position="151"/>
    </location>
</feature>
<keyword evidence="3" id="KW-1185">Reference proteome</keyword>
<evidence type="ECO:0000313" key="2">
    <source>
        <dbReference type="EMBL" id="KAF2090170.1"/>
    </source>
</evidence>
<proteinExistence type="predicted"/>
<feature type="region of interest" description="Disordered" evidence="1">
    <location>
        <begin position="74"/>
        <end position="151"/>
    </location>
</feature>
<dbReference type="Proteomes" id="UP000799776">
    <property type="component" value="Unassembled WGS sequence"/>
</dbReference>
<dbReference type="AlphaFoldDB" id="A0A9P4HVZ3"/>